<dbReference type="GO" id="GO:0043565">
    <property type="term" value="F:sequence-specific DNA binding"/>
    <property type="evidence" value="ECO:0007669"/>
    <property type="project" value="InterPro"/>
</dbReference>
<dbReference type="PANTHER" id="PTHR46796">
    <property type="entry name" value="HTH-TYPE TRANSCRIPTIONAL ACTIVATOR RHAS-RELATED"/>
    <property type="match status" value="1"/>
</dbReference>
<dbReference type="Proteomes" id="UP000199645">
    <property type="component" value="Unassembled WGS sequence"/>
</dbReference>
<dbReference type="Gene3D" id="1.10.10.60">
    <property type="entry name" value="Homeodomain-like"/>
    <property type="match status" value="1"/>
</dbReference>
<keyword evidence="2 5" id="KW-0238">DNA-binding</keyword>
<evidence type="ECO:0000259" key="4">
    <source>
        <dbReference type="PROSITE" id="PS01124"/>
    </source>
</evidence>
<sequence length="277" mass="30286">MGRSCRQCVARYAGSPGTGGCLGHVDGMRLFDARCGVRGVTYGPPAHETAHRLVLPRSGAYLVRINGREVFVDSATAILTRPGDELRVAHPLGCGDTFTAVHLDDGDGDRWPRAACHFRIDDTTDLHHRILVSACRRGTDALTAGEWLGTLLQRLNPDTGGYGPRRPATAVAHRRLVADTRELLADGRHTAGLTALAAQVNASPHHLSRIFRAVTGQTLTEYRNRMRVRAVLADLQDGEDCLRTLAARYGFADQSHLTRVVRRHLGRPPSTVRSLLR</sequence>
<dbReference type="InterPro" id="IPR009057">
    <property type="entry name" value="Homeodomain-like_sf"/>
</dbReference>
<dbReference type="SUPFAM" id="SSF46689">
    <property type="entry name" value="Homeodomain-like"/>
    <property type="match status" value="2"/>
</dbReference>
<dbReference type="Pfam" id="PF12833">
    <property type="entry name" value="HTH_18"/>
    <property type="match status" value="1"/>
</dbReference>
<protein>
    <submittedName>
        <fullName evidence="5">AraC-type DNA-binding protein</fullName>
    </submittedName>
</protein>
<reference evidence="5 6" key="1">
    <citation type="submission" date="2016-10" db="EMBL/GenBank/DDBJ databases">
        <authorList>
            <person name="de Groot N.N."/>
        </authorList>
    </citation>
    <scope>NUCLEOTIDE SEQUENCE [LARGE SCALE GENOMIC DNA]</scope>
    <source>
        <strain evidence="5 6">DSM 43019</strain>
    </source>
</reference>
<dbReference type="GO" id="GO:0003700">
    <property type="term" value="F:DNA-binding transcription factor activity"/>
    <property type="evidence" value="ECO:0007669"/>
    <property type="project" value="InterPro"/>
</dbReference>
<keyword evidence="6" id="KW-1185">Reference proteome</keyword>
<name>A0A1I2G7H6_9ACTN</name>
<proteinExistence type="predicted"/>
<dbReference type="RefSeq" id="WP_093615176.1">
    <property type="nucleotide sequence ID" value="NZ_BOMT01000023.1"/>
</dbReference>
<dbReference type="STRING" id="35752.SAMN05421541_106223"/>
<evidence type="ECO:0000256" key="2">
    <source>
        <dbReference type="ARBA" id="ARBA00023125"/>
    </source>
</evidence>
<keyword evidence="3" id="KW-0804">Transcription</keyword>
<dbReference type="PROSITE" id="PS00041">
    <property type="entry name" value="HTH_ARAC_FAMILY_1"/>
    <property type="match status" value="1"/>
</dbReference>
<accession>A0A1I2G7H6</accession>
<dbReference type="InterPro" id="IPR018062">
    <property type="entry name" value="HTH_AraC-typ_CS"/>
</dbReference>
<dbReference type="EMBL" id="FONV01000006">
    <property type="protein sequence ID" value="SFF12561.1"/>
    <property type="molecule type" value="Genomic_DNA"/>
</dbReference>
<dbReference type="OrthoDB" id="4549023at2"/>
<keyword evidence="1" id="KW-0805">Transcription regulation</keyword>
<dbReference type="InterPro" id="IPR050204">
    <property type="entry name" value="AraC_XylS_family_regulators"/>
</dbReference>
<organism evidence="5 6">
    <name type="scientific">Actinoplanes philippinensis</name>
    <dbReference type="NCBI Taxonomy" id="35752"/>
    <lineage>
        <taxon>Bacteria</taxon>
        <taxon>Bacillati</taxon>
        <taxon>Actinomycetota</taxon>
        <taxon>Actinomycetes</taxon>
        <taxon>Micromonosporales</taxon>
        <taxon>Micromonosporaceae</taxon>
        <taxon>Actinoplanes</taxon>
    </lineage>
</organism>
<dbReference type="AlphaFoldDB" id="A0A1I2G7H6"/>
<evidence type="ECO:0000313" key="6">
    <source>
        <dbReference type="Proteomes" id="UP000199645"/>
    </source>
</evidence>
<dbReference type="InterPro" id="IPR018060">
    <property type="entry name" value="HTH_AraC"/>
</dbReference>
<evidence type="ECO:0000256" key="3">
    <source>
        <dbReference type="ARBA" id="ARBA00023163"/>
    </source>
</evidence>
<feature type="domain" description="HTH araC/xylS-type" evidence="4">
    <location>
        <begin position="174"/>
        <end position="275"/>
    </location>
</feature>
<gene>
    <name evidence="5" type="ORF">SAMN05421541_106223</name>
</gene>
<evidence type="ECO:0000256" key="1">
    <source>
        <dbReference type="ARBA" id="ARBA00023015"/>
    </source>
</evidence>
<dbReference type="PROSITE" id="PS01124">
    <property type="entry name" value="HTH_ARAC_FAMILY_2"/>
    <property type="match status" value="1"/>
</dbReference>
<evidence type="ECO:0000313" key="5">
    <source>
        <dbReference type="EMBL" id="SFF12561.1"/>
    </source>
</evidence>
<dbReference type="SMART" id="SM00342">
    <property type="entry name" value="HTH_ARAC"/>
    <property type="match status" value="1"/>
</dbReference>